<dbReference type="PANTHER" id="PTHR23339">
    <property type="entry name" value="TYROSINE SPECIFIC PROTEIN PHOSPHATASE AND DUAL SPECIFICITY PROTEIN PHOSPHATASE"/>
    <property type="match status" value="1"/>
</dbReference>
<dbReference type="PROSITE" id="PS50056">
    <property type="entry name" value="TYR_PHOSPHATASE_2"/>
    <property type="match status" value="2"/>
</dbReference>
<dbReference type="InterPro" id="IPR000387">
    <property type="entry name" value="Tyr_Pase_dom"/>
</dbReference>
<dbReference type="PROSITE" id="PS00383">
    <property type="entry name" value="TYR_PHOSPHATASE_1"/>
    <property type="match status" value="1"/>
</dbReference>
<dbReference type="Proteomes" id="UP000780768">
    <property type="component" value="Unassembled WGS sequence"/>
</dbReference>
<evidence type="ECO:0000313" key="2">
    <source>
        <dbReference type="EMBL" id="HJF84435.1"/>
    </source>
</evidence>
<organism evidence="2 3">
    <name type="scientific">Megamonas hypermegale</name>
    <dbReference type="NCBI Taxonomy" id="158847"/>
    <lineage>
        <taxon>Bacteria</taxon>
        <taxon>Bacillati</taxon>
        <taxon>Bacillota</taxon>
        <taxon>Negativicutes</taxon>
        <taxon>Selenomonadales</taxon>
        <taxon>Selenomonadaceae</taxon>
        <taxon>Megamonas</taxon>
    </lineage>
</organism>
<sequence>MKKLAQKKMLLSLAVSFTVILETVGISFAEQAPEKVQTPAVPVVAKANQQNLDVVKNAPALALKIDRQDIYQLPRNFRTGNDKFTGITKDGKIPSRAGMDKMNVSASSTFSEKELEAILDKVPVKPSQFYDIDLRGESHGYINGTSVSWFADHNWGNDGRSQEIIENLEKEQLDQVKNSSPVMIYRFDDNKNVLLTPTVMDVNKVRTEEEMVKEHGANYFRLALSDHFRPEDADVDKFLDFYKQLPEDAWLHYHCFAGMGRTTIFMVMHDILKNAKNVSFDDIIQRQKLIGIVDLSDIPDKKKNWGRKAYIERYQFVKHFYDYVKANPDLKKSWSQWAKEHSYETYTPDYAGYIWRIDAENKTELPRNFRTSNSNFKTVNPKYDLDANYTPSKKGLDTLNVSGSAQFSVNQFQELVKNLKSQTVNPIYIIDLRQESHGFFNNGEAVSWYGHRDWSNIDKTTSQIIKDEHNRLNDAKNKTVITGIIKSDETVSTQKENVKSVLTEKELVERAGLNYVRITATDHVWPSSENIDQFINLYKKMPQKSWLHFHCEAGMGRTTAYMAMYDMMKNPDVSLKDILYRQHLLGGNYVAYTIKKPKSSEWKADYYHQKAQMINKFYQYVQENHQNNYQTSWSDWLKTHE</sequence>
<protein>
    <recommendedName>
        <fullName evidence="1">Tyrosine specific protein phosphatases domain-containing protein</fullName>
    </recommendedName>
</protein>
<gene>
    <name evidence="2" type="ORF">K8V65_02045</name>
</gene>
<dbReference type="InterPro" id="IPR029021">
    <property type="entry name" value="Prot-tyrosine_phosphatase-like"/>
</dbReference>
<dbReference type="SMART" id="SM01301">
    <property type="entry name" value="PTPlike_phytase"/>
    <property type="match status" value="2"/>
</dbReference>
<dbReference type="Gene3D" id="3.30.70.1690">
    <property type="match status" value="1"/>
</dbReference>
<evidence type="ECO:0000313" key="3">
    <source>
        <dbReference type="Proteomes" id="UP000780768"/>
    </source>
</evidence>
<dbReference type="CDD" id="cd14495">
    <property type="entry name" value="PTPLP-like"/>
    <property type="match status" value="2"/>
</dbReference>
<dbReference type="InterPro" id="IPR016130">
    <property type="entry name" value="Tyr_Pase_AS"/>
</dbReference>
<proteinExistence type="predicted"/>
<dbReference type="AlphaFoldDB" id="A0A921L726"/>
<feature type="domain" description="Tyrosine specific protein phosphatases" evidence="1">
    <location>
        <begin position="532"/>
        <end position="579"/>
    </location>
</feature>
<dbReference type="EMBL" id="DYVR01000059">
    <property type="protein sequence ID" value="HJF84435.1"/>
    <property type="molecule type" value="Genomic_DNA"/>
</dbReference>
<dbReference type="InterPro" id="IPR050561">
    <property type="entry name" value="PTP"/>
</dbReference>
<dbReference type="Gene3D" id="3.90.190.10">
    <property type="entry name" value="Protein tyrosine phosphatase superfamily"/>
    <property type="match status" value="2"/>
</dbReference>
<feature type="domain" description="Tyrosine specific protein phosphatases" evidence="1">
    <location>
        <begin position="236"/>
        <end position="288"/>
    </location>
</feature>
<dbReference type="SUPFAM" id="SSF52799">
    <property type="entry name" value="(Phosphotyrosine protein) phosphatases II"/>
    <property type="match status" value="2"/>
</dbReference>
<reference evidence="2" key="1">
    <citation type="journal article" date="2021" name="PeerJ">
        <title>Extensive microbial diversity within the chicken gut microbiome revealed by metagenomics and culture.</title>
        <authorList>
            <person name="Gilroy R."/>
            <person name="Ravi A."/>
            <person name="Getino M."/>
            <person name="Pursley I."/>
            <person name="Horton D.L."/>
            <person name="Alikhan N.F."/>
            <person name="Baker D."/>
            <person name="Gharbi K."/>
            <person name="Hall N."/>
            <person name="Watson M."/>
            <person name="Adriaenssens E.M."/>
            <person name="Foster-Nyarko E."/>
            <person name="Jarju S."/>
            <person name="Secka A."/>
            <person name="Antonio M."/>
            <person name="Oren A."/>
            <person name="Chaudhuri R.R."/>
            <person name="La Ragione R."/>
            <person name="Hildebrand F."/>
            <person name="Pallen M.J."/>
        </authorList>
    </citation>
    <scope>NUCLEOTIDE SEQUENCE</scope>
    <source>
        <strain evidence="2">7318</strain>
    </source>
</reference>
<dbReference type="Pfam" id="PF14566">
    <property type="entry name" value="PTPlike_phytase"/>
    <property type="match status" value="2"/>
</dbReference>
<evidence type="ECO:0000259" key="1">
    <source>
        <dbReference type="PROSITE" id="PS50056"/>
    </source>
</evidence>
<comment type="caution">
    <text evidence="2">The sequence shown here is derived from an EMBL/GenBank/DDBJ whole genome shotgun (WGS) entry which is preliminary data.</text>
</comment>
<accession>A0A921L726</accession>
<name>A0A921L726_9FIRM</name>
<reference evidence="2" key="2">
    <citation type="submission" date="2021-09" db="EMBL/GenBank/DDBJ databases">
        <authorList>
            <person name="Gilroy R."/>
        </authorList>
    </citation>
    <scope>NUCLEOTIDE SEQUENCE</scope>
    <source>
        <strain evidence="2">7318</strain>
    </source>
</reference>